<dbReference type="PANTHER" id="PTHR42829:SF2">
    <property type="entry name" value="NADH-UBIQUINONE OXIDOREDUCTASE CHAIN 5"/>
    <property type="match status" value="1"/>
</dbReference>
<keyword evidence="3" id="KW-0249">Electron transport</keyword>
<feature type="transmembrane region" description="Helical" evidence="9">
    <location>
        <begin position="462"/>
        <end position="482"/>
    </location>
</feature>
<dbReference type="GO" id="GO:0015990">
    <property type="term" value="P:electron transport coupled proton transport"/>
    <property type="evidence" value="ECO:0007669"/>
    <property type="project" value="TreeGrafter"/>
</dbReference>
<evidence type="ECO:0000256" key="9">
    <source>
        <dbReference type="SAM" id="Phobius"/>
    </source>
</evidence>
<feature type="transmembrane region" description="Helical" evidence="9">
    <location>
        <begin position="158"/>
        <end position="178"/>
    </location>
</feature>
<feature type="transmembrane region" description="Helical" evidence="9">
    <location>
        <begin position="105"/>
        <end position="138"/>
    </location>
</feature>
<dbReference type="EC" id="7.1.1.2" evidence="2"/>
<dbReference type="GO" id="GO:0042773">
    <property type="term" value="P:ATP synthesis coupled electron transport"/>
    <property type="evidence" value="ECO:0007669"/>
    <property type="project" value="InterPro"/>
</dbReference>
<evidence type="ECO:0000256" key="7">
    <source>
        <dbReference type="ARBA" id="ARBA00031027"/>
    </source>
</evidence>
<feature type="transmembrane region" description="Helical" evidence="9">
    <location>
        <begin position="185"/>
        <end position="202"/>
    </location>
</feature>
<feature type="transmembrane region" description="Helical" evidence="9">
    <location>
        <begin position="438"/>
        <end position="456"/>
    </location>
</feature>
<feature type="transmembrane region" description="Helical" evidence="9">
    <location>
        <begin position="543"/>
        <end position="560"/>
    </location>
</feature>
<dbReference type="Pfam" id="PF00361">
    <property type="entry name" value="Proton_antipo_M"/>
    <property type="match status" value="1"/>
</dbReference>
<evidence type="ECO:0000259" key="10">
    <source>
        <dbReference type="Pfam" id="PF00361"/>
    </source>
</evidence>
<evidence type="ECO:0000256" key="1">
    <source>
        <dbReference type="ARBA" id="ARBA00004141"/>
    </source>
</evidence>
<dbReference type="PANTHER" id="PTHR42829">
    <property type="entry name" value="NADH-UBIQUINONE OXIDOREDUCTASE CHAIN 5"/>
    <property type="match status" value="1"/>
</dbReference>
<evidence type="ECO:0000256" key="6">
    <source>
        <dbReference type="ARBA" id="ARBA00023136"/>
    </source>
</evidence>
<name>Q5KT42_DOLNA</name>
<keyword evidence="11" id="KW-0496">Mitochondrion</keyword>
<dbReference type="PRINTS" id="PR01434">
    <property type="entry name" value="NADHDHGNASE5"/>
</dbReference>
<dbReference type="GO" id="GO:0003954">
    <property type="term" value="F:NADH dehydrogenase activity"/>
    <property type="evidence" value="ECO:0007669"/>
    <property type="project" value="TreeGrafter"/>
</dbReference>
<protein>
    <recommendedName>
        <fullName evidence="2">NADH:ubiquinone reductase (H(+)-translocating)</fullName>
        <ecNumber evidence="2">7.1.1.2</ecNumber>
    </recommendedName>
    <alternativeName>
        <fullName evidence="7">NADH dehydrogenase subunit 5</fullName>
    </alternativeName>
</protein>
<sequence length="561" mass="61506">MIMGVVLMASLPMGLLMMKNTGVVQFLRYASLVGALTGLTMMTFPGVASYTLEIGEGWLMNKYVFSIDFFSVSFFMLGYLVLWSILLFTSAYMVDEPGMKKFSFFMVLFMTFMFCLTSCTSLLFMLIGWEGVGIMSFLLISWWPGRSEASTSALQAVIYNRVGDYGLYIAILMILVYGGTQSFQFGVFNTVVSVGLLIGMVAKSAQFLFHPWLPNAMEGPTPVSSLLHSSTMVMAGVFLLIRTTENMSLLMLSTVFLIGSLTMVYGSLCGLFQSDMKKTIAYSTTSQLGFMMATLGMGLPLIAFIHLSLHAFFKSVIFMSSGYMIHDNANNQDYRRIGKSMLNAKIATVSMTMGSLSLCGFPFFAGFASKDLILENLMGGALNRLSVLLVFSSCILTVGYSSRLILGSLKGVTNSAFLSKLHRGETIGTIGWNMNRSMVFIAGGGMLTSAGFLFGMEEVASSSGLFSAVLISLGVLVGLSYMKSPGQMGFYLLYYNPLMHNVLVGWVQRVVYLTGSMDFRIVESPFLTTEALSKIGPWMKKKYGLISYFFVLGFCGLLLLG</sequence>
<evidence type="ECO:0000256" key="8">
    <source>
        <dbReference type="ARBA" id="ARBA00049551"/>
    </source>
</evidence>
<evidence type="ECO:0000313" key="11">
    <source>
        <dbReference type="EMBL" id="BAD86523.1"/>
    </source>
</evidence>
<keyword evidence="6 9" id="KW-0472">Membrane</keyword>
<keyword evidence="3" id="KW-0813">Transport</keyword>
<reference evidence="11" key="1">
    <citation type="journal article" date="2005" name="Mol. Phylogenet. Evol.">
        <title>Complete nucleotide sequence of the mitochondrial genome of Doliolum nationalis with implications for evolution of urochordates.</title>
        <authorList>
            <person name="Yokobori S."/>
            <person name="Oshima T."/>
            <person name="Wada H."/>
        </authorList>
    </citation>
    <scope>NUCLEOTIDE SEQUENCE</scope>
</reference>
<organism evidence="11">
    <name type="scientific">Doliolum nationalis</name>
    <name type="common">Planktonic tunicate</name>
    <dbReference type="NCBI Taxonomy" id="76841"/>
    <lineage>
        <taxon>Eukaryota</taxon>
        <taxon>Metazoa</taxon>
        <taxon>Chordata</taxon>
        <taxon>Tunicata</taxon>
        <taxon>Thaliacea</taxon>
        <taxon>Doliolida</taxon>
        <taxon>Doliolidae</taxon>
        <taxon>Doliolum</taxon>
    </lineage>
</organism>
<dbReference type="AlphaFoldDB" id="Q5KT42"/>
<feature type="transmembrane region" description="Helical" evidence="9">
    <location>
        <begin position="288"/>
        <end position="313"/>
    </location>
</feature>
<dbReference type="InterPro" id="IPR003945">
    <property type="entry name" value="NU5C-like"/>
</dbReference>
<evidence type="ECO:0000256" key="2">
    <source>
        <dbReference type="ARBA" id="ARBA00012944"/>
    </source>
</evidence>
<gene>
    <name evidence="11" type="primary">nad5</name>
</gene>
<feature type="transmembrane region" description="Helical" evidence="9">
    <location>
        <begin position="72"/>
        <end position="93"/>
    </location>
</feature>
<proteinExistence type="predicted"/>
<evidence type="ECO:0000256" key="3">
    <source>
        <dbReference type="ARBA" id="ARBA00022660"/>
    </source>
</evidence>
<comment type="subcellular location">
    <subcellularLocation>
        <location evidence="1">Membrane</location>
        <topology evidence="1">Multi-pass membrane protein</topology>
    </subcellularLocation>
</comment>
<dbReference type="GO" id="GO:0016020">
    <property type="term" value="C:membrane"/>
    <property type="evidence" value="ECO:0007669"/>
    <property type="project" value="UniProtKB-SubCell"/>
</dbReference>
<dbReference type="EMBL" id="AB176541">
    <property type="protein sequence ID" value="BAD86523.1"/>
    <property type="molecule type" value="Genomic_DNA"/>
</dbReference>
<feature type="transmembrane region" description="Helical" evidence="9">
    <location>
        <begin position="346"/>
        <end position="365"/>
    </location>
</feature>
<feature type="transmembrane region" description="Helical" evidence="9">
    <location>
        <begin position="222"/>
        <end position="241"/>
    </location>
</feature>
<keyword evidence="4 9" id="KW-0812">Transmembrane</keyword>
<feature type="domain" description="NADH:quinone oxidoreductase/Mrp antiporter transmembrane" evidence="10">
    <location>
        <begin position="120"/>
        <end position="395"/>
    </location>
</feature>
<feature type="transmembrane region" description="Helical" evidence="9">
    <location>
        <begin position="248"/>
        <end position="268"/>
    </location>
</feature>
<feature type="transmembrane region" description="Helical" evidence="9">
    <location>
        <begin position="385"/>
        <end position="406"/>
    </location>
</feature>
<evidence type="ECO:0000256" key="5">
    <source>
        <dbReference type="ARBA" id="ARBA00022989"/>
    </source>
</evidence>
<comment type="catalytic activity">
    <reaction evidence="8">
        <text>a ubiquinone + NADH + 5 H(+)(in) = a ubiquinol + NAD(+) + 4 H(+)(out)</text>
        <dbReference type="Rhea" id="RHEA:29091"/>
        <dbReference type="Rhea" id="RHEA-COMP:9565"/>
        <dbReference type="Rhea" id="RHEA-COMP:9566"/>
        <dbReference type="ChEBI" id="CHEBI:15378"/>
        <dbReference type="ChEBI" id="CHEBI:16389"/>
        <dbReference type="ChEBI" id="CHEBI:17976"/>
        <dbReference type="ChEBI" id="CHEBI:57540"/>
        <dbReference type="ChEBI" id="CHEBI:57945"/>
        <dbReference type="EC" id="7.1.1.2"/>
    </reaction>
</comment>
<dbReference type="GO" id="GO:0008137">
    <property type="term" value="F:NADH dehydrogenase (ubiquinone) activity"/>
    <property type="evidence" value="ECO:0007669"/>
    <property type="project" value="UniProtKB-EC"/>
</dbReference>
<keyword evidence="3" id="KW-0679">Respiratory chain</keyword>
<keyword evidence="5 9" id="KW-1133">Transmembrane helix</keyword>
<accession>Q5KT42</accession>
<geneLocation type="mitochondrion" evidence="11"/>
<evidence type="ECO:0000256" key="4">
    <source>
        <dbReference type="ARBA" id="ARBA00022692"/>
    </source>
</evidence>
<dbReference type="InterPro" id="IPR001750">
    <property type="entry name" value="ND/Mrp_TM"/>
</dbReference>